<feature type="transmembrane region" description="Helical" evidence="1">
    <location>
        <begin position="39"/>
        <end position="56"/>
    </location>
</feature>
<dbReference type="Proteomes" id="UP000029846">
    <property type="component" value="Unassembled WGS sequence"/>
</dbReference>
<keyword evidence="1" id="KW-0472">Membrane</keyword>
<dbReference type="RefSeq" id="WP_036742279.1">
    <property type="nucleotide sequence ID" value="NZ_FOJO01000018.1"/>
</dbReference>
<dbReference type="EMBL" id="JRKN01000020">
    <property type="protein sequence ID" value="KGJ03544.1"/>
    <property type="molecule type" value="Genomic_DNA"/>
</dbReference>
<evidence type="ECO:0000259" key="2">
    <source>
        <dbReference type="Pfam" id="PF07331"/>
    </source>
</evidence>
<proteinExistence type="predicted"/>
<reference evidence="3 5" key="2">
    <citation type="submission" date="2014-10" db="EMBL/GenBank/DDBJ databases">
        <title>Paracoccus sanguinis sp. nov., isolated from clinical specimens of New York State patients.</title>
        <authorList>
            <person name="Mingle L.A."/>
            <person name="Cole J.A."/>
            <person name="Lapierre P."/>
            <person name="Musser K.A."/>
        </authorList>
    </citation>
    <scope>NUCLEOTIDE SEQUENCE [LARGE SCALE GENOMIC DNA]</scope>
    <source>
        <strain evidence="3 5">JCM 14014</strain>
    </source>
</reference>
<dbReference type="Pfam" id="PF07331">
    <property type="entry name" value="TctB"/>
    <property type="match status" value="1"/>
</dbReference>
<evidence type="ECO:0000313" key="5">
    <source>
        <dbReference type="Proteomes" id="UP000029846"/>
    </source>
</evidence>
<dbReference type="OrthoDB" id="5519430at2"/>
<evidence type="ECO:0000256" key="1">
    <source>
        <dbReference type="SAM" id="Phobius"/>
    </source>
</evidence>
<feature type="transmembrane region" description="Helical" evidence="1">
    <location>
        <begin position="114"/>
        <end position="133"/>
    </location>
</feature>
<feature type="transmembrane region" description="Helical" evidence="1">
    <location>
        <begin position="90"/>
        <end position="107"/>
    </location>
</feature>
<dbReference type="eggNOG" id="ENOG5031VAC">
    <property type="taxonomic scope" value="Bacteria"/>
</dbReference>
<evidence type="ECO:0000313" key="4">
    <source>
        <dbReference type="EMBL" id="SFA57804.1"/>
    </source>
</evidence>
<dbReference type="EMBL" id="FOJO01000018">
    <property type="protein sequence ID" value="SFA57804.1"/>
    <property type="molecule type" value="Genomic_DNA"/>
</dbReference>
<keyword evidence="1" id="KW-0812">Transmembrane</keyword>
<reference evidence="4 6" key="3">
    <citation type="submission" date="2016-10" db="EMBL/GenBank/DDBJ databases">
        <authorList>
            <person name="de Groot N.N."/>
        </authorList>
    </citation>
    <scope>NUCLEOTIDE SEQUENCE [LARGE SCALE GENOMIC DNA]</scope>
    <source>
        <strain evidence="4 6">CGMCC 1.6117</strain>
    </source>
</reference>
<name>A0A099EZD1_9RHOB</name>
<reference evidence="3 5" key="1">
    <citation type="submission" date="2014-09" db="EMBL/GenBank/DDBJ databases">
        <authorList>
            <person name="McGinnis J.M."/>
            <person name="Wolfgang W.J."/>
        </authorList>
    </citation>
    <scope>NUCLEOTIDE SEQUENCE [LARGE SCALE GENOMIC DNA]</scope>
    <source>
        <strain evidence="3 5">JCM 14014</strain>
    </source>
</reference>
<dbReference type="AlphaFoldDB" id="A0A099EZD1"/>
<feature type="transmembrane region" description="Helical" evidence="1">
    <location>
        <begin position="68"/>
        <end position="84"/>
    </location>
</feature>
<dbReference type="InterPro" id="IPR009936">
    <property type="entry name" value="DUF1468"/>
</dbReference>
<keyword evidence="5" id="KW-1185">Reference proteome</keyword>
<accession>A0A099EZD1</accession>
<feature type="domain" description="DUF1468" evidence="2">
    <location>
        <begin position="7"/>
        <end position="138"/>
    </location>
</feature>
<organism evidence="3 5">
    <name type="scientific">Paracoccus halophilus</name>
    <dbReference type="NCBI Taxonomy" id="376733"/>
    <lineage>
        <taxon>Bacteria</taxon>
        <taxon>Pseudomonadati</taxon>
        <taxon>Pseudomonadota</taxon>
        <taxon>Alphaproteobacteria</taxon>
        <taxon>Rhodobacterales</taxon>
        <taxon>Paracoccaceae</taxon>
        <taxon>Paracoccus</taxon>
    </lineage>
</organism>
<keyword evidence="1" id="KW-1133">Transmembrane helix</keyword>
<sequence>MADRIFAGVLLLVTLAYAFIAFTAIQAPFQYDPLGPESWPRLLSVVAIGCILGILWRPDNDSLDVARTTWFRLAAILVLLVAYAELFEPLGFIISTFLFSAVVSAMLGARPARALLFGAAAGLLGYVVCVMLLDLNLPGGFLGELEWGVSAPETQTEPSTGGTN</sequence>
<gene>
    <name evidence="3" type="ORF">IT41_13975</name>
    <name evidence="4" type="ORF">SAMN04487972_11861</name>
</gene>
<evidence type="ECO:0000313" key="3">
    <source>
        <dbReference type="EMBL" id="KGJ03544.1"/>
    </source>
</evidence>
<evidence type="ECO:0000313" key="6">
    <source>
        <dbReference type="Proteomes" id="UP000182312"/>
    </source>
</evidence>
<dbReference type="Proteomes" id="UP000182312">
    <property type="component" value="Unassembled WGS sequence"/>
</dbReference>
<protein>
    <submittedName>
        <fullName evidence="3 4">Membrane protein</fullName>
    </submittedName>
</protein>
<dbReference type="STRING" id="376733.SAMN04487972_11861"/>